<sequence>MKQAEQFEQHKKDLLNSLYNLILSEDITAEERRVITKAKGLIEQGEYVVVVIRRLERTLAIKSMSEKRSPKIDDLYKKLPDLIYNFTIYPYTYGIFGEIITLL</sequence>
<dbReference type="AlphaFoldDB" id="F9VG09"/>
<gene>
    <name evidence="1" type="ordered locus">LCGL_1800</name>
</gene>
<organism evidence="1 2">
    <name type="scientific">Lactococcus garvieae (strain Lg2)</name>
    <name type="common">Enterococcus seriolicida</name>
    <dbReference type="NCBI Taxonomy" id="420890"/>
    <lineage>
        <taxon>Bacteria</taxon>
        <taxon>Bacillati</taxon>
        <taxon>Bacillota</taxon>
        <taxon>Bacilli</taxon>
        <taxon>Lactobacillales</taxon>
        <taxon>Streptococcaceae</taxon>
        <taxon>Lactococcus</taxon>
    </lineage>
</organism>
<reference evidence="1 2" key="1">
    <citation type="journal article" date="2011" name="PLoS ONE">
        <title>Complete genome sequence and comparative analysis of the fish pathogen Lactococcus garvieae.</title>
        <authorList>
            <person name="Morita H."/>
            <person name="Toh H."/>
            <person name="Oshima K."/>
            <person name="Yoshizaki M."/>
            <person name="Kawanishi M."/>
            <person name="Nakaya K."/>
            <person name="Suzuki T."/>
            <person name="Miyauchi E."/>
            <person name="Ishii Y."/>
            <person name="Tanabe S."/>
            <person name="Murakami M."/>
            <person name="Hattori M."/>
        </authorList>
    </citation>
    <scope>NUCLEOTIDE SEQUENCE [LARGE SCALE GENOMIC DNA]</scope>
    <source>
        <strain evidence="1 2">Lg2</strain>
    </source>
</reference>
<dbReference type="GO" id="GO:0030153">
    <property type="term" value="P:bacteriocin immunity"/>
    <property type="evidence" value="ECO:0007669"/>
    <property type="project" value="InterPro"/>
</dbReference>
<name>F9VG09_LACGL</name>
<evidence type="ECO:0000313" key="1">
    <source>
        <dbReference type="EMBL" id="BAK61260.1"/>
    </source>
</evidence>
<dbReference type="PATRIC" id="fig|420890.5.peg.1775"/>
<dbReference type="Pfam" id="PF08951">
    <property type="entry name" value="EntA_Immun"/>
    <property type="match status" value="1"/>
</dbReference>
<dbReference type="CDD" id="cd21059">
    <property type="entry name" value="LciA-like"/>
    <property type="match status" value="1"/>
</dbReference>
<evidence type="ECO:0000313" key="2">
    <source>
        <dbReference type="Proteomes" id="UP000008520"/>
    </source>
</evidence>
<proteinExistence type="predicted"/>
<protein>
    <submittedName>
        <fullName evidence="1">Hypothetical phage protein</fullName>
    </submittedName>
</protein>
<dbReference type="STRING" id="420890.LCGL_1800"/>
<dbReference type="Proteomes" id="UP000008520">
    <property type="component" value="Chromosome"/>
</dbReference>
<keyword evidence="2" id="KW-1185">Reference proteome</keyword>
<accession>F9VG09</accession>
<dbReference type="InterPro" id="IPR015046">
    <property type="entry name" value="LciA_Immunity-like"/>
</dbReference>
<dbReference type="HOGENOM" id="CLU_178434_0_0_9"/>
<dbReference type="EMBL" id="AP009333">
    <property type="protein sequence ID" value="BAK61260.1"/>
    <property type="molecule type" value="Genomic_DNA"/>
</dbReference>
<dbReference type="KEGG" id="lgv:LCGL_1800"/>
<dbReference type="RefSeq" id="WP_003133240.1">
    <property type="nucleotide sequence ID" value="NC_017490.1"/>
</dbReference>